<dbReference type="InterPro" id="IPR045061">
    <property type="entry name" value="FtsZ/CetZ"/>
</dbReference>
<dbReference type="InterPro" id="IPR000158">
    <property type="entry name" value="Cell_div_FtsZ"/>
</dbReference>
<reference evidence="9" key="1">
    <citation type="submission" date="2017-09" db="EMBL/GenBank/DDBJ databases">
        <title>Depth-based differentiation of microbial function through sediment-hosted aquifers and enrichment of novel symbionts in the deep terrestrial subsurface.</title>
        <authorList>
            <person name="Probst A.J."/>
            <person name="Ladd B."/>
            <person name="Jarett J.K."/>
            <person name="Geller-Mcgrath D.E."/>
            <person name="Sieber C.M.K."/>
            <person name="Emerson J.B."/>
            <person name="Anantharaman K."/>
            <person name="Thomas B.C."/>
            <person name="Malmstrom R."/>
            <person name="Stieglmeier M."/>
            <person name="Klingl A."/>
            <person name="Woyke T."/>
            <person name="Ryan C.M."/>
            <person name="Banfield J.F."/>
        </authorList>
    </citation>
    <scope>NUCLEOTIDE SEQUENCE [LARGE SCALE GENOMIC DNA]</scope>
</reference>
<dbReference type="InterPro" id="IPR024757">
    <property type="entry name" value="FtsZ_C"/>
</dbReference>
<dbReference type="Pfam" id="PF00091">
    <property type="entry name" value="Tubulin"/>
    <property type="match status" value="1"/>
</dbReference>
<feature type="domain" description="Tubulin/FtsZ GTPase" evidence="6">
    <location>
        <begin position="13"/>
        <end position="206"/>
    </location>
</feature>
<dbReference type="InterPro" id="IPR003008">
    <property type="entry name" value="Tubulin_FtsZ_GTPase"/>
</dbReference>
<feature type="non-terminal residue" evidence="8">
    <location>
        <position position="284"/>
    </location>
</feature>
<gene>
    <name evidence="8" type="ORF">CO178_00785</name>
</gene>
<comment type="similarity">
    <text evidence="1 5">Belongs to the FtsZ family.</text>
</comment>
<dbReference type="PANTHER" id="PTHR30314:SF3">
    <property type="entry name" value="MITOCHONDRIAL DIVISION PROTEIN FSZA"/>
    <property type="match status" value="1"/>
</dbReference>
<proteinExistence type="inferred from homology"/>
<dbReference type="Pfam" id="PF12327">
    <property type="entry name" value="FtsZ_C"/>
    <property type="match status" value="1"/>
</dbReference>
<keyword evidence="2 5" id="KW-0547">Nucleotide-binding</keyword>
<dbReference type="Gene3D" id="3.30.1330.20">
    <property type="entry name" value="Tubulin/FtsZ, C-terminal domain"/>
    <property type="match status" value="1"/>
</dbReference>
<evidence type="ECO:0000259" key="7">
    <source>
        <dbReference type="SMART" id="SM00865"/>
    </source>
</evidence>
<dbReference type="PANTHER" id="PTHR30314">
    <property type="entry name" value="CELL DIVISION PROTEIN FTSZ-RELATED"/>
    <property type="match status" value="1"/>
</dbReference>
<dbReference type="SMART" id="SM00864">
    <property type="entry name" value="Tubulin"/>
    <property type="match status" value="1"/>
</dbReference>
<dbReference type="PROSITE" id="PS01135">
    <property type="entry name" value="FTSZ_2"/>
    <property type="match status" value="1"/>
</dbReference>
<dbReference type="FunFam" id="3.40.50.1440:FF:000001">
    <property type="entry name" value="Cell division protein FtsZ"/>
    <property type="match status" value="1"/>
</dbReference>
<sequence>MAFIEPTQGALARIKVVGVGGGGQNAVNSMVADFKSPSVEFIAMNTDLQALDSSVAQVRVQLGPQRAHGLGSGADPEIGLESAQESTEEIKSHLQGADMIFIAAGMGGGTGTGAAPLVAKLSKELGALTVGVVTKPFEFEGKRRMSQAEDGIRELKDCVDALIVIPNEKLLSVVDPEMPLIDAFRVADEVVGKAVEGISDLISSNGLVNVDFADVRTIMQNAGSALMGIGEADGENRAEKAAKSAVNSPLLDVDIKGSTGILINIVGDSSLTMHEVNKASKIVS</sequence>
<dbReference type="SMART" id="SM00865">
    <property type="entry name" value="Tubulin_C"/>
    <property type="match status" value="1"/>
</dbReference>
<dbReference type="NCBIfam" id="TIGR00065">
    <property type="entry name" value="ftsZ"/>
    <property type="match status" value="1"/>
</dbReference>
<dbReference type="CDD" id="cd02201">
    <property type="entry name" value="FtsZ_type1"/>
    <property type="match status" value="1"/>
</dbReference>
<keyword evidence="5" id="KW-0131">Cell cycle</keyword>
<keyword evidence="5" id="KW-0717">Septation</keyword>
<dbReference type="GO" id="GO:0005525">
    <property type="term" value="F:GTP binding"/>
    <property type="evidence" value="ECO:0007669"/>
    <property type="project" value="UniProtKB-KW"/>
</dbReference>
<evidence type="ECO:0000256" key="2">
    <source>
        <dbReference type="ARBA" id="ARBA00022741"/>
    </source>
</evidence>
<evidence type="ECO:0000259" key="6">
    <source>
        <dbReference type="SMART" id="SM00864"/>
    </source>
</evidence>
<keyword evidence="5 8" id="KW-0132">Cell division</keyword>
<evidence type="ECO:0000256" key="5">
    <source>
        <dbReference type="RuleBase" id="RU000631"/>
    </source>
</evidence>
<protein>
    <recommendedName>
        <fullName evidence="4 5">Cell division protein FtsZ</fullName>
    </recommendedName>
</protein>
<comment type="caution">
    <text evidence="8">The sequence shown here is derived from an EMBL/GenBank/DDBJ whole genome shotgun (WGS) entry which is preliminary data.</text>
</comment>
<dbReference type="PRINTS" id="PR00423">
    <property type="entry name" value="CELLDVISFTSZ"/>
</dbReference>
<dbReference type="GO" id="GO:0005737">
    <property type="term" value="C:cytoplasm"/>
    <property type="evidence" value="ECO:0007669"/>
    <property type="project" value="UniProtKB-SubCell"/>
</dbReference>
<feature type="domain" description="Tubulin/FtsZ 2-layer sandwich" evidence="7">
    <location>
        <begin position="208"/>
        <end position="284"/>
    </location>
</feature>
<evidence type="ECO:0000256" key="3">
    <source>
        <dbReference type="ARBA" id="ARBA00023134"/>
    </source>
</evidence>
<dbReference type="SUPFAM" id="SSF55307">
    <property type="entry name" value="Tubulin C-terminal domain-like"/>
    <property type="match status" value="1"/>
</dbReference>
<keyword evidence="3 5" id="KW-0342">GTP-binding</keyword>
<dbReference type="Proteomes" id="UP000230683">
    <property type="component" value="Unassembled WGS sequence"/>
</dbReference>
<comment type="subunit">
    <text evidence="5">Homodimer. Polymerizes to form a dynamic ring structure in a strictly GTP-dependent manner.</text>
</comment>
<comment type="subcellular location">
    <subcellularLocation>
        <location evidence="5">Cytoplasm</location>
    </subcellularLocation>
</comment>
<accession>A0A2M7X4X2</accession>
<dbReference type="EMBL" id="PFWY01000037">
    <property type="protein sequence ID" value="PJA41169.1"/>
    <property type="molecule type" value="Genomic_DNA"/>
</dbReference>
<dbReference type="HAMAP" id="MF_00909">
    <property type="entry name" value="FtsZ"/>
    <property type="match status" value="1"/>
</dbReference>
<dbReference type="Gene3D" id="3.40.50.1440">
    <property type="entry name" value="Tubulin/FtsZ, GTPase domain"/>
    <property type="match status" value="1"/>
</dbReference>
<evidence type="ECO:0000313" key="9">
    <source>
        <dbReference type="Proteomes" id="UP000230683"/>
    </source>
</evidence>
<dbReference type="InterPro" id="IPR008280">
    <property type="entry name" value="Tub_FtsZ_C"/>
</dbReference>
<dbReference type="InterPro" id="IPR037103">
    <property type="entry name" value="Tubulin/FtsZ-like_C"/>
</dbReference>
<organism evidence="8 9">
    <name type="scientific">candidate division WWE3 bacterium CG_4_9_14_3_um_filter_34_6</name>
    <dbReference type="NCBI Taxonomy" id="1975079"/>
    <lineage>
        <taxon>Bacteria</taxon>
        <taxon>Katanobacteria</taxon>
    </lineage>
</organism>
<name>A0A2M7X4X2_UNCKA</name>
<dbReference type="PROSITE" id="PS01134">
    <property type="entry name" value="FTSZ_1"/>
    <property type="match status" value="1"/>
</dbReference>
<dbReference type="InterPro" id="IPR020805">
    <property type="entry name" value="Cell_div_FtsZ_CS"/>
</dbReference>
<dbReference type="GO" id="GO:0000917">
    <property type="term" value="P:division septum assembly"/>
    <property type="evidence" value="ECO:0007669"/>
    <property type="project" value="UniProtKB-KW"/>
</dbReference>
<dbReference type="InterPro" id="IPR036525">
    <property type="entry name" value="Tubulin/FtsZ_GTPase_sf"/>
</dbReference>
<dbReference type="InterPro" id="IPR018316">
    <property type="entry name" value="Tubulin/FtsZ_2-layer-sand-dom"/>
</dbReference>
<dbReference type="GO" id="GO:0032153">
    <property type="term" value="C:cell division site"/>
    <property type="evidence" value="ECO:0007669"/>
    <property type="project" value="TreeGrafter"/>
</dbReference>
<dbReference type="AlphaFoldDB" id="A0A2M7X4X2"/>
<evidence type="ECO:0000256" key="1">
    <source>
        <dbReference type="ARBA" id="ARBA00009690"/>
    </source>
</evidence>
<evidence type="ECO:0000256" key="4">
    <source>
        <dbReference type="NCBIfam" id="TIGR00065"/>
    </source>
</evidence>
<comment type="function">
    <text evidence="5">Essential cell division protein that forms a contractile ring structure (Z ring) at the future cell division site. The regulation of the ring assembly controls the timing and the location of cell division. One of the functions of the FtsZ ring is to recruit other cell division proteins to the septum to produce a new cell wall between the dividing cells. Binds GTP and shows GTPase activity.</text>
</comment>
<evidence type="ECO:0000313" key="8">
    <source>
        <dbReference type="EMBL" id="PJA41169.1"/>
    </source>
</evidence>
<dbReference type="GO" id="GO:0003924">
    <property type="term" value="F:GTPase activity"/>
    <property type="evidence" value="ECO:0007669"/>
    <property type="project" value="UniProtKB-UniRule"/>
</dbReference>
<dbReference type="SUPFAM" id="SSF52490">
    <property type="entry name" value="Tubulin nucleotide-binding domain-like"/>
    <property type="match status" value="1"/>
</dbReference>